<feature type="transmembrane region" description="Helical" evidence="13">
    <location>
        <begin position="89"/>
        <end position="112"/>
    </location>
</feature>
<protein>
    <submittedName>
        <fullName evidence="15">Cytochrome b</fullName>
    </submittedName>
</protein>
<evidence type="ECO:0000256" key="7">
    <source>
        <dbReference type="ARBA" id="ARBA00022723"/>
    </source>
</evidence>
<comment type="similarity">
    <text evidence="12">Belongs to the cytochrome b561 family.</text>
</comment>
<dbReference type="GO" id="GO:0009055">
    <property type="term" value="F:electron transfer activity"/>
    <property type="evidence" value="ECO:0007669"/>
    <property type="project" value="InterPro"/>
</dbReference>
<evidence type="ECO:0000313" key="16">
    <source>
        <dbReference type="Proteomes" id="UP001138757"/>
    </source>
</evidence>
<dbReference type="EMBL" id="JAHGAW010000006">
    <property type="protein sequence ID" value="MBT2187458.1"/>
    <property type="molecule type" value="Genomic_DNA"/>
</dbReference>
<evidence type="ECO:0000256" key="11">
    <source>
        <dbReference type="ARBA" id="ARBA00023136"/>
    </source>
</evidence>
<evidence type="ECO:0000256" key="4">
    <source>
        <dbReference type="ARBA" id="ARBA00022475"/>
    </source>
</evidence>
<evidence type="ECO:0000256" key="2">
    <source>
        <dbReference type="ARBA" id="ARBA00004651"/>
    </source>
</evidence>
<feature type="transmembrane region" description="Helical" evidence="13">
    <location>
        <begin position="150"/>
        <end position="169"/>
    </location>
</feature>
<feature type="transmembrane region" description="Helical" evidence="13">
    <location>
        <begin position="12"/>
        <end position="38"/>
    </location>
</feature>
<proteinExistence type="inferred from homology"/>
<keyword evidence="3" id="KW-0813">Transport</keyword>
<keyword evidence="9 13" id="KW-1133">Transmembrane helix</keyword>
<dbReference type="InterPro" id="IPR016174">
    <property type="entry name" value="Di-haem_cyt_TM"/>
</dbReference>
<keyword evidence="11 13" id="KW-0472">Membrane</keyword>
<dbReference type="RefSeq" id="WP_214623397.1">
    <property type="nucleotide sequence ID" value="NZ_JAHGAW010000006.1"/>
</dbReference>
<evidence type="ECO:0000256" key="13">
    <source>
        <dbReference type="SAM" id="Phobius"/>
    </source>
</evidence>
<evidence type="ECO:0000256" key="1">
    <source>
        <dbReference type="ARBA" id="ARBA00001970"/>
    </source>
</evidence>
<keyword evidence="6 13" id="KW-0812">Transmembrane</keyword>
<comment type="cofactor">
    <cofactor evidence="1">
        <name>heme b</name>
        <dbReference type="ChEBI" id="CHEBI:60344"/>
    </cofactor>
</comment>
<sequence length="182" mass="20121">MSSTAAPHRFPPLAIALHWVMVALIAAVYACILLRGTYPRGSDLREGLKTWHFMLGLAVLVLVLVRIVARFVSTEPPIVPEPPAWQMRLARITHLALYAFMVAMPLLGWVALSASGKAIPFFGLHLPALVGPGETLAEQVEEVHETIGTIGYFLIGLHALAALFHHYFLKDDTLRRMLPGRR</sequence>
<keyword evidence="10" id="KW-0408">Iron</keyword>
<evidence type="ECO:0000256" key="3">
    <source>
        <dbReference type="ARBA" id="ARBA00022448"/>
    </source>
</evidence>
<dbReference type="PANTHER" id="PTHR30529">
    <property type="entry name" value="CYTOCHROME B561"/>
    <property type="match status" value="1"/>
</dbReference>
<keyword evidence="4" id="KW-1003">Cell membrane</keyword>
<dbReference type="GO" id="GO:0046872">
    <property type="term" value="F:metal ion binding"/>
    <property type="evidence" value="ECO:0007669"/>
    <property type="project" value="UniProtKB-KW"/>
</dbReference>
<reference evidence="15" key="1">
    <citation type="submission" date="2021-05" db="EMBL/GenBank/DDBJ databases">
        <title>Genome of Sphingobium sp. strain.</title>
        <authorList>
            <person name="Fan R."/>
        </authorList>
    </citation>
    <scope>NUCLEOTIDE SEQUENCE</scope>
    <source>
        <strain evidence="15">H33</strain>
    </source>
</reference>
<keyword evidence="8" id="KW-0249">Electron transport</keyword>
<keyword evidence="5" id="KW-0349">Heme</keyword>
<dbReference type="GO" id="GO:0022904">
    <property type="term" value="P:respiratory electron transport chain"/>
    <property type="evidence" value="ECO:0007669"/>
    <property type="project" value="InterPro"/>
</dbReference>
<feature type="domain" description="Cytochrome b561 bacterial/Ni-hydrogenase" evidence="14">
    <location>
        <begin position="9"/>
        <end position="180"/>
    </location>
</feature>
<evidence type="ECO:0000256" key="5">
    <source>
        <dbReference type="ARBA" id="ARBA00022617"/>
    </source>
</evidence>
<gene>
    <name evidence="15" type="ORF">KK488_10920</name>
</gene>
<dbReference type="PANTHER" id="PTHR30529:SF3">
    <property type="entry name" value="CYTOCHROME B561 HOMOLOG 1"/>
    <property type="match status" value="1"/>
</dbReference>
<evidence type="ECO:0000256" key="12">
    <source>
        <dbReference type="ARBA" id="ARBA00037975"/>
    </source>
</evidence>
<evidence type="ECO:0000256" key="9">
    <source>
        <dbReference type="ARBA" id="ARBA00022989"/>
    </source>
</evidence>
<evidence type="ECO:0000256" key="10">
    <source>
        <dbReference type="ARBA" id="ARBA00023004"/>
    </source>
</evidence>
<dbReference type="GO" id="GO:0020037">
    <property type="term" value="F:heme binding"/>
    <property type="evidence" value="ECO:0007669"/>
    <property type="project" value="TreeGrafter"/>
</dbReference>
<evidence type="ECO:0000259" key="14">
    <source>
        <dbReference type="Pfam" id="PF01292"/>
    </source>
</evidence>
<comment type="subcellular location">
    <subcellularLocation>
        <location evidence="2">Cell membrane</location>
        <topology evidence="2">Multi-pass membrane protein</topology>
    </subcellularLocation>
</comment>
<dbReference type="GO" id="GO:0005886">
    <property type="term" value="C:plasma membrane"/>
    <property type="evidence" value="ECO:0007669"/>
    <property type="project" value="UniProtKB-SubCell"/>
</dbReference>
<evidence type="ECO:0000256" key="8">
    <source>
        <dbReference type="ARBA" id="ARBA00022982"/>
    </source>
</evidence>
<dbReference type="InterPro" id="IPR011577">
    <property type="entry name" value="Cyt_b561_bac/Ni-Hgenase"/>
</dbReference>
<name>A0A9X1DDE8_9SPHN</name>
<evidence type="ECO:0000313" key="15">
    <source>
        <dbReference type="EMBL" id="MBT2187458.1"/>
    </source>
</evidence>
<accession>A0A9X1DDE8</accession>
<comment type="caution">
    <text evidence="15">The sequence shown here is derived from an EMBL/GenBank/DDBJ whole genome shotgun (WGS) entry which is preliminary data.</text>
</comment>
<keyword evidence="7" id="KW-0479">Metal-binding</keyword>
<dbReference type="InterPro" id="IPR052168">
    <property type="entry name" value="Cytochrome_b561_oxidase"/>
</dbReference>
<dbReference type="Pfam" id="PF01292">
    <property type="entry name" value="Ni_hydr_CYTB"/>
    <property type="match status" value="1"/>
</dbReference>
<feature type="transmembrane region" description="Helical" evidence="13">
    <location>
        <begin position="50"/>
        <end position="69"/>
    </location>
</feature>
<dbReference type="AlphaFoldDB" id="A0A9X1DDE8"/>
<keyword evidence="16" id="KW-1185">Reference proteome</keyword>
<dbReference type="Proteomes" id="UP001138757">
    <property type="component" value="Unassembled WGS sequence"/>
</dbReference>
<organism evidence="15 16">
    <name type="scientific">Sphingobium nicotianae</name>
    <dbReference type="NCBI Taxonomy" id="2782607"/>
    <lineage>
        <taxon>Bacteria</taxon>
        <taxon>Pseudomonadati</taxon>
        <taxon>Pseudomonadota</taxon>
        <taxon>Alphaproteobacteria</taxon>
        <taxon>Sphingomonadales</taxon>
        <taxon>Sphingomonadaceae</taxon>
        <taxon>Sphingobium</taxon>
    </lineage>
</organism>
<evidence type="ECO:0000256" key="6">
    <source>
        <dbReference type="ARBA" id="ARBA00022692"/>
    </source>
</evidence>
<dbReference type="Gene3D" id="1.20.950.20">
    <property type="entry name" value="Transmembrane di-heme cytochromes, Chain C"/>
    <property type="match status" value="1"/>
</dbReference>
<dbReference type="SUPFAM" id="SSF81342">
    <property type="entry name" value="Transmembrane di-heme cytochromes"/>
    <property type="match status" value="1"/>
</dbReference>